<dbReference type="InterPro" id="IPR014048">
    <property type="entry name" value="MethylDNA_cys_MeTrfase_DNA-bd"/>
</dbReference>
<gene>
    <name evidence="12" type="ordered locus">DvMF_1950</name>
</gene>
<keyword evidence="5" id="KW-0808">Transferase</keyword>
<keyword evidence="8" id="KW-0804">Transcription</keyword>
<dbReference type="GO" id="GO:0003908">
    <property type="term" value="F:methylated-DNA-[protein]-cysteine S-methyltransferase activity"/>
    <property type="evidence" value="ECO:0007669"/>
    <property type="project" value="UniProtKB-EC"/>
</dbReference>
<evidence type="ECO:0000256" key="5">
    <source>
        <dbReference type="ARBA" id="ARBA00022679"/>
    </source>
</evidence>
<evidence type="ECO:0000256" key="8">
    <source>
        <dbReference type="ARBA" id="ARBA00023163"/>
    </source>
</evidence>
<dbReference type="NCBIfam" id="TIGR00589">
    <property type="entry name" value="ogt"/>
    <property type="match status" value="1"/>
</dbReference>
<dbReference type="InterPro" id="IPR036217">
    <property type="entry name" value="MethylDNA_cys_MeTrfase_DNAb"/>
</dbReference>
<evidence type="ECO:0000256" key="4">
    <source>
        <dbReference type="ARBA" id="ARBA00022603"/>
    </source>
</evidence>
<dbReference type="SUPFAM" id="SSF46767">
    <property type="entry name" value="Methylated DNA-protein cysteine methyltransferase, C-terminal domain"/>
    <property type="match status" value="1"/>
</dbReference>
<dbReference type="PROSITE" id="PS00374">
    <property type="entry name" value="MGMT"/>
    <property type="match status" value="1"/>
</dbReference>
<dbReference type="GO" id="GO:0006281">
    <property type="term" value="P:DNA repair"/>
    <property type="evidence" value="ECO:0007669"/>
    <property type="project" value="UniProtKB-KW"/>
</dbReference>
<evidence type="ECO:0000256" key="9">
    <source>
        <dbReference type="ARBA" id="ARBA00023204"/>
    </source>
</evidence>
<evidence type="ECO:0000256" key="10">
    <source>
        <dbReference type="ARBA" id="ARBA00049348"/>
    </source>
</evidence>
<dbReference type="Pfam" id="PF01035">
    <property type="entry name" value="DNA_binding_1"/>
    <property type="match status" value="1"/>
</dbReference>
<dbReference type="PROSITE" id="PS01124">
    <property type="entry name" value="HTH_ARAC_FAMILY_2"/>
    <property type="match status" value="1"/>
</dbReference>
<dbReference type="GO" id="GO:0032259">
    <property type="term" value="P:methylation"/>
    <property type="evidence" value="ECO:0007669"/>
    <property type="project" value="UniProtKB-KW"/>
</dbReference>
<proteinExistence type="inferred from homology"/>
<dbReference type="FunFam" id="1.10.10.10:FF:000214">
    <property type="entry name" value="Methylated-DNA--protein-cysteine methyltransferase"/>
    <property type="match status" value="1"/>
</dbReference>
<dbReference type="InterPro" id="IPR036388">
    <property type="entry name" value="WH-like_DNA-bd_sf"/>
</dbReference>
<dbReference type="Gene3D" id="1.10.10.60">
    <property type="entry name" value="Homeodomain-like"/>
    <property type="match status" value="1"/>
</dbReference>
<dbReference type="HOGENOM" id="CLU_000445_52_0_7"/>
<dbReference type="SUPFAM" id="SSF53155">
    <property type="entry name" value="Methylated DNA-protein cysteine methyltransferase domain"/>
    <property type="match status" value="1"/>
</dbReference>
<dbReference type="EC" id="2.1.1.63" evidence="3"/>
<dbReference type="PANTHER" id="PTHR10815">
    <property type="entry name" value="METHYLATED-DNA--PROTEIN-CYSTEINE METHYLTRANSFERASE"/>
    <property type="match status" value="1"/>
</dbReference>
<dbReference type="STRING" id="883.DvMF_1950"/>
<dbReference type="GO" id="GO:0003700">
    <property type="term" value="F:DNA-binding transcription factor activity"/>
    <property type="evidence" value="ECO:0007669"/>
    <property type="project" value="InterPro"/>
</dbReference>
<reference evidence="12" key="1">
    <citation type="submission" date="2008-10" db="EMBL/GenBank/DDBJ databases">
        <title>Complete sequence of Desulfovibrio vulgaris str. 'Miyazaki F'.</title>
        <authorList>
            <person name="Lucas S."/>
            <person name="Copeland A."/>
            <person name="Lapidus A."/>
            <person name="Glavina del Rio T."/>
            <person name="Dalin E."/>
            <person name="Tice H."/>
            <person name="Bruce D."/>
            <person name="Goodwin L."/>
            <person name="Pitluck S."/>
            <person name="Sims D."/>
            <person name="Brettin T."/>
            <person name="Detter J.C."/>
            <person name="Han C."/>
            <person name="Larimer F."/>
            <person name="Land M."/>
            <person name="Hauser L."/>
            <person name="Kyrpides N."/>
            <person name="Mikhailova N."/>
            <person name="Hazen T.C."/>
            <person name="Richardson P."/>
        </authorList>
    </citation>
    <scope>NUCLEOTIDE SEQUENCE</scope>
    <source>
        <strain evidence="12">Miyazaki F</strain>
    </source>
</reference>
<feature type="domain" description="HTH araC/xylS-type" evidence="11">
    <location>
        <begin position="66"/>
        <end position="166"/>
    </location>
</feature>
<dbReference type="GO" id="GO:0043565">
    <property type="term" value="F:sequence-specific DNA binding"/>
    <property type="evidence" value="ECO:0007669"/>
    <property type="project" value="InterPro"/>
</dbReference>
<dbReference type="SUPFAM" id="SSF46689">
    <property type="entry name" value="Homeodomain-like"/>
    <property type="match status" value="1"/>
</dbReference>
<dbReference type="KEGG" id="dvm:DvMF_1950"/>
<dbReference type="SMART" id="SM00342">
    <property type="entry name" value="HTH_ARAC"/>
    <property type="match status" value="1"/>
</dbReference>
<name>B8DQ29_NITV9</name>
<dbReference type="Gene3D" id="1.10.10.10">
    <property type="entry name" value="Winged helix-like DNA-binding domain superfamily/Winged helix DNA-binding domain"/>
    <property type="match status" value="1"/>
</dbReference>
<evidence type="ECO:0000313" key="12">
    <source>
        <dbReference type="EMBL" id="ACL08893.1"/>
    </source>
</evidence>
<dbReference type="Pfam" id="PF12833">
    <property type="entry name" value="HTH_18"/>
    <property type="match status" value="1"/>
</dbReference>
<keyword evidence="9" id="KW-0234">DNA repair</keyword>
<keyword evidence="4" id="KW-0489">Methyltransferase</keyword>
<dbReference type="Gene3D" id="3.30.160.70">
    <property type="entry name" value="Methylated DNA-protein cysteine methyltransferase domain"/>
    <property type="match status" value="1"/>
</dbReference>
<dbReference type="InterPro" id="IPR001497">
    <property type="entry name" value="MethylDNA_cys_MeTrfase_AS"/>
</dbReference>
<organism evidence="12">
    <name type="scientific">Nitratidesulfovibrio vulgaris (strain DSM 19637 / Miyazaki F)</name>
    <name type="common">Desulfovibrio vulgaris</name>
    <dbReference type="NCBI Taxonomy" id="883"/>
    <lineage>
        <taxon>Bacteria</taxon>
        <taxon>Pseudomonadati</taxon>
        <taxon>Thermodesulfobacteriota</taxon>
        <taxon>Desulfovibrionia</taxon>
        <taxon>Desulfovibrionales</taxon>
        <taxon>Desulfovibrionaceae</taxon>
        <taxon>Nitratidesulfovibrio</taxon>
    </lineage>
</organism>
<comment type="similarity">
    <text evidence="2">Belongs to the MGMT family.</text>
</comment>
<comment type="catalytic activity">
    <reaction evidence="1">
        <text>a 4-O-methyl-thymidine in DNA + L-cysteinyl-[protein] = a thymidine in DNA + S-methyl-L-cysteinyl-[protein]</text>
        <dbReference type="Rhea" id="RHEA:53428"/>
        <dbReference type="Rhea" id="RHEA-COMP:10131"/>
        <dbReference type="Rhea" id="RHEA-COMP:10132"/>
        <dbReference type="Rhea" id="RHEA-COMP:13555"/>
        <dbReference type="Rhea" id="RHEA-COMP:13556"/>
        <dbReference type="ChEBI" id="CHEBI:29950"/>
        <dbReference type="ChEBI" id="CHEBI:82612"/>
        <dbReference type="ChEBI" id="CHEBI:137386"/>
        <dbReference type="ChEBI" id="CHEBI:137387"/>
        <dbReference type="EC" id="2.1.1.63"/>
    </reaction>
</comment>
<dbReference type="InterPro" id="IPR036631">
    <property type="entry name" value="MGMT_N_sf"/>
</dbReference>
<evidence type="ECO:0000256" key="6">
    <source>
        <dbReference type="ARBA" id="ARBA00022763"/>
    </source>
</evidence>
<dbReference type="AlphaFoldDB" id="B8DQ29"/>
<dbReference type="eggNOG" id="COG2169">
    <property type="taxonomic scope" value="Bacteria"/>
</dbReference>
<evidence type="ECO:0000256" key="7">
    <source>
        <dbReference type="ARBA" id="ARBA00023015"/>
    </source>
</evidence>
<dbReference type="eggNOG" id="COG0350">
    <property type="taxonomic scope" value="Bacteria"/>
</dbReference>
<keyword evidence="6" id="KW-0227">DNA damage</keyword>
<dbReference type="CDD" id="cd06445">
    <property type="entry name" value="ATase"/>
    <property type="match status" value="1"/>
</dbReference>
<accession>B8DQ29</accession>
<comment type="catalytic activity">
    <reaction evidence="10">
        <text>a 6-O-methyl-2'-deoxyguanosine in DNA + L-cysteinyl-[protein] = S-methyl-L-cysteinyl-[protein] + a 2'-deoxyguanosine in DNA</text>
        <dbReference type="Rhea" id="RHEA:24000"/>
        <dbReference type="Rhea" id="RHEA-COMP:10131"/>
        <dbReference type="Rhea" id="RHEA-COMP:10132"/>
        <dbReference type="Rhea" id="RHEA-COMP:11367"/>
        <dbReference type="Rhea" id="RHEA-COMP:11368"/>
        <dbReference type="ChEBI" id="CHEBI:29950"/>
        <dbReference type="ChEBI" id="CHEBI:82612"/>
        <dbReference type="ChEBI" id="CHEBI:85445"/>
        <dbReference type="ChEBI" id="CHEBI:85448"/>
        <dbReference type="EC" id="2.1.1.63"/>
    </reaction>
</comment>
<evidence type="ECO:0000256" key="2">
    <source>
        <dbReference type="ARBA" id="ARBA00008711"/>
    </source>
</evidence>
<evidence type="ECO:0000259" key="11">
    <source>
        <dbReference type="PROSITE" id="PS01124"/>
    </source>
</evidence>
<dbReference type="InterPro" id="IPR009057">
    <property type="entry name" value="Homeodomain-like_sf"/>
</dbReference>
<sequence length="338" mass="36291">MRGREGKGIFLLGGEQRKIRMEKRTRRAYVAVMDTPTRHIAADPVTAASGTTTAPGTALRPDDPRLALVRAACDTLRQRAEPVPLAELAEAAGLSPSHFQRVFTRLVGVSPRAYQQACREQRLRGALERGVPVAEAIYEAGFGSPSRVYEDAHGMLGMTPARYRKGAPGRQLAVAAAQTSLGWLVMAATEDGVCAIDIGDDREALLADLQRRFPGAELHTPSDAVRQWLGTVVAFVEHGGAHPALPLDVRGTAFQHAVWSALRELPPGTTLGYAQLAARIGRPSAVRAVAAACARNPVAVVVPCHRVLGRDGALTGYRWGVDRKAELLRREAARMPIG</sequence>
<evidence type="ECO:0000256" key="3">
    <source>
        <dbReference type="ARBA" id="ARBA00011918"/>
    </source>
</evidence>
<dbReference type="InterPro" id="IPR018060">
    <property type="entry name" value="HTH_AraC"/>
</dbReference>
<evidence type="ECO:0000256" key="1">
    <source>
        <dbReference type="ARBA" id="ARBA00001286"/>
    </source>
</evidence>
<protein>
    <recommendedName>
        <fullName evidence="3">methylated-DNA--[protein]-cysteine S-methyltransferase</fullName>
        <ecNumber evidence="3">2.1.1.63</ecNumber>
    </recommendedName>
</protein>
<dbReference type="PANTHER" id="PTHR10815:SF14">
    <property type="entry name" value="BIFUNCTIONAL TRANSCRIPTIONAL ACTIVATOR_DNA REPAIR ENZYME ADA"/>
    <property type="match status" value="1"/>
</dbReference>
<dbReference type="EMBL" id="CP001197">
    <property type="protein sequence ID" value="ACL08893.1"/>
    <property type="molecule type" value="Genomic_DNA"/>
</dbReference>
<keyword evidence="7" id="KW-0805">Transcription regulation</keyword>